<proteinExistence type="inferred from homology"/>
<keyword evidence="8" id="KW-1015">Disulfide bond</keyword>
<keyword evidence="5" id="KW-0378">Hydrolase</keyword>
<evidence type="ECO:0000256" key="8">
    <source>
        <dbReference type="ARBA" id="ARBA00023157"/>
    </source>
</evidence>
<evidence type="ECO:0000256" key="2">
    <source>
        <dbReference type="ARBA" id="ARBA00022670"/>
    </source>
</evidence>
<dbReference type="Proteomes" id="UP001621706">
    <property type="component" value="Unassembled WGS sequence"/>
</dbReference>
<keyword evidence="4 9" id="KW-0732">Signal</keyword>
<dbReference type="RefSeq" id="WP_405344114.1">
    <property type="nucleotide sequence ID" value="NZ_JAZGZP010000011.1"/>
</dbReference>
<evidence type="ECO:0000256" key="1">
    <source>
        <dbReference type="ARBA" id="ARBA00008721"/>
    </source>
</evidence>
<dbReference type="Gene3D" id="3.40.390.10">
    <property type="entry name" value="Collagenase (Catalytic Domain)"/>
    <property type="match status" value="1"/>
</dbReference>
<dbReference type="PANTHER" id="PTHR47466">
    <property type="match status" value="1"/>
</dbReference>
<dbReference type="EMBL" id="JAZGZP010000011">
    <property type="protein sequence ID" value="MFK7001052.1"/>
    <property type="molecule type" value="Genomic_DNA"/>
</dbReference>
<feature type="chain" id="PRO_5047032035" evidence="9">
    <location>
        <begin position="27"/>
        <end position="289"/>
    </location>
</feature>
<evidence type="ECO:0000256" key="6">
    <source>
        <dbReference type="ARBA" id="ARBA00022833"/>
    </source>
</evidence>
<dbReference type="PROSITE" id="PS51257">
    <property type="entry name" value="PROKAR_LIPOPROTEIN"/>
    <property type="match status" value="1"/>
</dbReference>
<dbReference type="InterPro" id="IPR024079">
    <property type="entry name" value="MetalloPept_cat_dom_sf"/>
</dbReference>
<evidence type="ECO:0000313" key="11">
    <source>
        <dbReference type="EMBL" id="MFK7001052.1"/>
    </source>
</evidence>
<comment type="similarity">
    <text evidence="1">Belongs to the peptidase M43B family.</text>
</comment>
<reference evidence="11 12" key="1">
    <citation type="submission" date="2024-02" db="EMBL/GenBank/DDBJ databases">
        <title>Comparative Genomic Analysis of Flavobacterium Species Causing Columnaris Disease of Freshwater Fish in Thailand: Insights into Virulence and Resistance Mechanisms.</title>
        <authorList>
            <person name="Nguyen D."/>
            <person name="Chokmangmeepisarn P."/>
            <person name="Khianchaikhan K."/>
            <person name="Morishita M."/>
            <person name="Bunnoy A."/>
            <person name="Rodkhum C."/>
        </authorList>
    </citation>
    <scope>NUCLEOTIDE SEQUENCE [LARGE SCALE GENOMIC DNA]</scope>
    <source>
        <strain evidence="11 12">CNRT2201</strain>
    </source>
</reference>
<dbReference type="SUPFAM" id="SSF55486">
    <property type="entry name" value="Metalloproteases ('zincins'), catalytic domain"/>
    <property type="match status" value="1"/>
</dbReference>
<evidence type="ECO:0000256" key="5">
    <source>
        <dbReference type="ARBA" id="ARBA00022801"/>
    </source>
</evidence>
<evidence type="ECO:0000259" key="10">
    <source>
        <dbReference type="Pfam" id="PF05572"/>
    </source>
</evidence>
<feature type="signal peptide" evidence="9">
    <location>
        <begin position="1"/>
        <end position="26"/>
    </location>
</feature>
<dbReference type="InterPro" id="IPR008754">
    <property type="entry name" value="Peptidase_M43"/>
</dbReference>
<evidence type="ECO:0000256" key="9">
    <source>
        <dbReference type="SAM" id="SignalP"/>
    </source>
</evidence>
<feature type="domain" description="Peptidase M43 pregnancy-associated plasma-A" evidence="10">
    <location>
        <begin position="168"/>
        <end position="279"/>
    </location>
</feature>
<dbReference type="GO" id="GO:0008237">
    <property type="term" value="F:metallopeptidase activity"/>
    <property type="evidence" value="ECO:0007669"/>
    <property type="project" value="UniProtKB-KW"/>
</dbReference>
<name>A0ABW8P917_9FLAO</name>
<keyword evidence="2" id="KW-0645">Protease</keyword>
<dbReference type="Pfam" id="PF05572">
    <property type="entry name" value="Peptidase_M43"/>
    <property type="match status" value="1"/>
</dbReference>
<organism evidence="11 12">
    <name type="scientific">Flavobacterium oreochromis</name>
    <dbReference type="NCBI Taxonomy" id="2906078"/>
    <lineage>
        <taxon>Bacteria</taxon>
        <taxon>Pseudomonadati</taxon>
        <taxon>Bacteroidota</taxon>
        <taxon>Flavobacteriia</taxon>
        <taxon>Flavobacteriales</taxon>
        <taxon>Flavobacteriaceae</taxon>
        <taxon>Flavobacterium</taxon>
    </lineage>
</organism>
<keyword evidence="7 11" id="KW-0482">Metalloprotease</keyword>
<keyword evidence="6" id="KW-0862">Zinc</keyword>
<dbReference type="PANTHER" id="PTHR47466:SF1">
    <property type="entry name" value="METALLOPROTEASE MEP1 (AFU_ORTHOLOGUE AFUA_1G07730)-RELATED"/>
    <property type="match status" value="1"/>
</dbReference>
<evidence type="ECO:0000256" key="3">
    <source>
        <dbReference type="ARBA" id="ARBA00022723"/>
    </source>
</evidence>
<evidence type="ECO:0000313" key="12">
    <source>
        <dbReference type="Proteomes" id="UP001621706"/>
    </source>
</evidence>
<sequence>MKRLANHKKIPLFIHSFLGFAFLLVACQNNHPNNTEYTCISKPCNTNGKKELLHLKNTLNYTHYIYFPANIIIASPHVKNYLKYKNIIKNLNYKITKSKIKITLNSKIHRIHQKYTIDEIAYNDAIRTKIESKITTRQLTFIIVPSAKKLNGFTYTLNQNFEYYLGLGYNLIYISDNPTIGLATFAHEIGHFFGLQHTFGSSSKQFSSKESIQGNNCNSEGDFICDTPTDYNLPIDKNCQYVGINYKNYTPPIQNFMSYSPGFCRNHFTNEQLDLMSKFARSYRKNIYF</sequence>
<protein>
    <submittedName>
        <fullName evidence="11">M43 family zinc metalloprotease</fullName>
    </submittedName>
</protein>
<gene>
    <name evidence="11" type="ORF">V3I07_09105</name>
</gene>
<comment type="caution">
    <text evidence="11">The sequence shown here is derived from an EMBL/GenBank/DDBJ whole genome shotgun (WGS) entry which is preliminary data.</text>
</comment>
<evidence type="ECO:0000256" key="4">
    <source>
        <dbReference type="ARBA" id="ARBA00022729"/>
    </source>
</evidence>
<keyword evidence="12" id="KW-1185">Reference proteome</keyword>
<keyword evidence="3" id="KW-0479">Metal-binding</keyword>
<accession>A0ABW8P917</accession>
<evidence type="ECO:0000256" key="7">
    <source>
        <dbReference type="ARBA" id="ARBA00023049"/>
    </source>
</evidence>